<dbReference type="EMBL" id="CP033461">
    <property type="protein sequence ID" value="QDX91024.1"/>
    <property type="molecule type" value="Genomic_DNA"/>
</dbReference>
<reference evidence="1 2" key="1">
    <citation type="submission" date="2018-11" db="EMBL/GenBank/DDBJ databases">
        <title>Phylogenetic determinants of toxin gene distribution in genomes of Brevibacillus laterosporus.</title>
        <authorList>
            <person name="Glare T.R."/>
            <person name="Durrant A."/>
            <person name="Berry C."/>
            <person name="Palma L."/>
            <person name="Ormskirk M."/>
            <person name="Cox M.O."/>
        </authorList>
    </citation>
    <scope>NUCLEOTIDE SEQUENCE [LARGE SCALE GENOMIC DNA]</scope>
    <source>
        <strain evidence="1 2">1821L</strain>
        <plasmid evidence="1 2">p1821L01</plasmid>
    </source>
</reference>
<dbReference type="GO" id="GO:0000287">
    <property type="term" value="F:magnesium ion binding"/>
    <property type="evidence" value="ECO:0007669"/>
    <property type="project" value="InterPro"/>
</dbReference>
<dbReference type="Gene3D" id="3.30.1330.70">
    <property type="entry name" value="Holliday junction resolvase RusA"/>
    <property type="match status" value="1"/>
</dbReference>
<dbReference type="SUPFAM" id="SSF103084">
    <property type="entry name" value="Holliday junction resolvase RusA"/>
    <property type="match status" value="1"/>
</dbReference>
<dbReference type="GO" id="GO:0006281">
    <property type="term" value="P:DNA repair"/>
    <property type="evidence" value="ECO:0007669"/>
    <property type="project" value="InterPro"/>
</dbReference>
<name>A0A518V220_BRELA</name>
<gene>
    <name evidence="1" type="ORF">EEL30_00705</name>
</gene>
<protein>
    <submittedName>
        <fullName evidence="1">Uncharacterized protein</fullName>
    </submittedName>
</protein>
<geneLocation type="plasmid" evidence="1 2">
    <name>p1821L01</name>
</geneLocation>
<evidence type="ECO:0000313" key="2">
    <source>
        <dbReference type="Proteomes" id="UP000319432"/>
    </source>
</evidence>
<sequence length="197" mass="23918">MNNDIRVYSFFREEIVEKKLKLEEAIKHLELVKCTMIDQLQEFIAMEEDTYAKQISMIEDFSIENGIFKFCINGRLPHFDIEDAKYKQKIRDHYQQKIIQFTNVFDINSRVSYKKAFIYLIHFFRNEVPRDLDNRSKKFIFDGIRYSGIIRDDSWKNISYMERGLLDSNRERVEIWIGEEDNNIEIIKMVEEKYIKK</sequence>
<keyword evidence="2" id="KW-1185">Reference proteome</keyword>
<dbReference type="GO" id="GO:0006310">
    <property type="term" value="P:DNA recombination"/>
    <property type="evidence" value="ECO:0007669"/>
    <property type="project" value="InterPro"/>
</dbReference>
<dbReference type="OrthoDB" id="2476074at2"/>
<dbReference type="Proteomes" id="UP000319432">
    <property type="component" value="Plasmid p1821L01"/>
</dbReference>
<proteinExistence type="predicted"/>
<keyword evidence="1" id="KW-0614">Plasmid</keyword>
<organism evidence="1 2">
    <name type="scientific">Brevibacillus laterosporus</name>
    <name type="common">Bacillus laterosporus</name>
    <dbReference type="NCBI Taxonomy" id="1465"/>
    <lineage>
        <taxon>Bacteria</taxon>
        <taxon>Bacillati</taxon>
        <taxon>Bacillota</taxon>
        <taxon>Bacilli</taxon>
        <taxon>Bacillales</taxon>
        <taxon>Paenibacillaceae</taxon>
        <taxon>Brevibacillus</taxon>
    </lineage>
</organism>
<accession>A0A518V220</accession>
<dbReference type="AlphaFoldDB" id="A0A518V220"/>
<evidence type="ECO:0000313" key="1">
    <source>
        <dbReference type="EMBL" id="QDX91024.1"/>
    </source>
</evidence>
<dbReference type="InterPro" id="IPR036614">
    <property type="entry name" value="RusA-like_sf"/>
</dbReference>